<dbReference type="InterPro" id="IPR036709">
    <property type="entry name" value="Autotransporte_beta_dom_sf"/>
</dbReference>
<protein>
    <recommendedName>
        <fullName evidence="3">Outer membrane protein beta-barrel domain-containing protein</fullName>
    </recommendedName>
</protein>
<reference evidence="4 5" key="1">
    <citation type="submission" date="2016-07" db="EMBL/GenBank/DDBJ databases">
        <title>Genome analysis of Flavihumibacter stibioxidans YS-17.</title>
        <authorList>
            <person name="Shi K."/>
            <person name="Han Y."/>
            <person name="Wang G."/>
        </authorList>
    </citation>
    <scope>NUCLEOTIDE SEQUENCE [LARGE SCALE GENOMIC DNA]</scope>
    <source>
        <strain evidence="4 5">YS-17</strain>
    </source>
</reference>
<comment type="caution">
    <text evidence="4">The sequence shown here is derived from an EMBL/GenBank/DDBJ whole genome shotgun (WGS) entry which is preliminary data.</text>
</comment>
<name>A0ABR7M639_9BACT</name>
<gene>
    <name evidence="4" type="ORF">BC349_03320</name>
</gene>
<evidence type="ECO:0000259" key="3">
    <source>
        <dbReference type="Pfam" id="PF13505"/>
    </source>
</evidence>
<dbReference type="NCBIfam" id="TIGR01414">
    <property type="entry name" value="autotrans_barl"/>
    <property type="match status" value="1"/>
</dbReference>
<feature type="signal peptide" evidence="2">
    <location>
        <begin position="1"/>
        <end position="19"/>
    </location>
</feature>
<dbReference type="EMBL" id="MBUA01000001">
    <property type="protein sequence ID" value="MBC6489984.1"/>
    <property type="molecule type" value="Genomic_DNA"/>
</dbReference>
<proteinExistence type="predicted"/>
<evidence type="ECO:0000256" key="2">
    <source>
        <dbReference type="SAM" id="SignalP"/>
    </source>
</evidence>
<dbReference type="Proteomes" id="UP000765802">
    <property type="component" value="Unassembled WGS sequence"/>
</dbReference>
<organism evidence="4 5">
    <name type="scientific">Flavihumibacter stibioxidans</name>
    <dbReference type="NCBI Taxonomy" id="1834163"/>
    <lineage>
        <taxon>Bacteria</taxon>
        <taxon>Pseudomonadati</taxon>
        <taxon>Bacteroidota</taxon>
        <taxon>Chitinophagia</taxon>
        <taxon>Chitinophagales</taxon>
        <taxon>Chitinophagaceae</taxon>
        <taxon>Flavihumibacter</taxon>
    </lineage>
</organism>
<keyword evidence="1 2" id="KW-0732">Signal</keyword>
<evidence type="ECO:0000313" key="4">
    <source>
        <dbReference type="EMBL" id="MBC6489984.1"/>
    </source>
</evidence>
<feature type="domain" description="Outer membrane protein beta-barrel" evidence="3">
    <location>
        <begin position="41"/>
        <end position="160"/>
    </location>
</feature>
<sequence>MQKPLVFLLSLMAAIPSLAQQRGDILQKNILVKFAPAAIATGKISLGGEYYFDQRKSFTFYAGIPVSKSHTLSYDGDKSDVQVKSLSVMAGYRYYLSGRNSSGLYLEPFLKYTDHQGEGILNGSLGTKTTRLDSRESYSGFGLGAQFGVQFMIGNRIAIDWFLLGPEISLASFDSRFQDITSSDWSQQDAVEIETDIRDILDDIPLVGKKIDLEVNAAQKTVIGKYKGFIPGIRTGISLGIRL</sequence>
<dbReference type="Pfam" id="PF13505">
    <property type="entry name" value="OMP_b-brl"/>
    <property type="match status" value="1"/>
</dbReference>
<dbReference type="InterPro" id="IPR006315">
    <property type="entry name" value="OM_autotransptr_brl_dom"/>
</dbReference>
<dbReference type="RefSeq" id="WP_187255314.1">
    <property type="nucleotide sequence ID" value="NZ_JBHULF010000006.1"/>
</dbReference>
<feature type="chain" id="PRO_5045917636" description="Outer membrane protein beta-barrel domain-containing protein" evidence="2">
    <location>
        <begin position="20"/>
        <end position="243"/>
    </location>
</feature>
<dbReference type="SUPFAM" id="SSF103515">
    <property type="entry name" value="Autotransporter"/>
    <property type="match status" value="1"/>
</dbReference>
<evidence type="ECO:0000256" key="1">
    <source>
        <dbReference type="ARBA" id="ARBA00022729"/>
    </source>
</evidence>
<keyword evidence="5" id="KW-1185">Reference proteome</keyword>
<dbReference type="Gene3D" id="2.40.160.20">
    <property type="match status" value="1"/>
</dbReference>
<dbReference type="InterPro" id="IPR027385">
    <property type="entry name" value="Beta-barrel_OMP"/>
</dbReference>
<accession>A0ABR7M639</accession>
<evidence type="ECO:0000313" key="5">
    <source>
        <dbReference type="Proteomes" id="UP000765802"/>
    </source>
</evidence>